<name>A0ABN1QUZ7_9ACTN</name>
<keyword evidence="3" id="KW-1185">Reference proteome</keyword>
<dbReference type="EMBL" id="BAAAHK010000011">
    <property type="protein sequence ID" value="GAA0947765.1"/>
    <property type="molecule type" value="Genomic_DNA"/>
</dbReference>
<dbReference type="RefSeq" id="WP_343973308.1">
    <property type="nucleotide sequence ID" value="NZ_BAAAHK010000011.1"/>
</dbReference>
<feature type="domain" description="N-acetyltransferase" evidence="1">
    <location>
        <begin position="5"/>
        <end position="139"/>
    </location>
</feature>
<reference evidence="2 3" key="1">
    <citation type="journal article" date="2019" name="Int. J. Syst. Evol. Microbiol.">
        <title>The Global Catalogue of Microorganisms (GCM) 10K type strain sequencing project: providing services to taxonomists for standard genome sequencing and annotation.</title>
        <authorList>
            <consortium name="The Broad Institute Genomics Platform"/>
            <consortium name="The Broad Institute Genome Sequencing Center for Infectious Disease"/>
            <person name="Wu L."/>
            <person name="Ma J."/>
        </authorList>
    </citation>
    <scope>NUCLEOTIDE SEQUENCE [LARGE SCALE GENOMIC DNA]</scope>
    <source>
        <strain evidence="2 3">JCM 10977</strain>
    </source>
</reference>
<accession>A0ABN1QUZ7</accession>
<protein>
    <recommendedName>
        <fullName evidence="1">N-acetyltransferase domain-containing protein</fullName>
    </recommendedName>
</protein>
<evidence type="ECO:0000259" key="1">
    <source>
        <dbReference type="PROSITE" id="PS51186"/>
    </source>
</evidence>
<sequence length="147" mass="16552">MTSFVPQWSVEPERIPQLMDLFGSAWWTADRTPDDLSQMLRESDLVLALIHQPTDRLVAFTRVLTDYTYLAMLLDVVVADAFRGSGLGAALMDAVIQHPRLTGVQSIELVCQPDLVPFYNRWGFTTEVGNSHLMRRTTNPRLTSKSG</sequence>
<evidence type="ECO:0000313" key="2">
    <source>
        <dbReference type="EMBL" id="GAA0947765.1"/>
    </source>
</evidence>
<proteinExistence type="predicted"/>
<comment type="caution">
    <text evidence="2">The sequence shown here is derived from an EMBL/GenBank/DDBJ whole genome shotgun (WGS) entry which is preliminary data.</text>
</comment>
<dbReference type="PANTHER" id="PTHR43233">
    <property type="entry name" value="FAMILY N-ACETYLTRANSFERASE, PUTATIVE (AFU_ORTHOLOGUE AFUA_6G03350)-RELATED"/>
    <property type="match status" value="1"/>
</dbReference>
<dbReference type="CDD" id="cd04301">
    <property type="entry name" value="NAT_SF"/>
    <property type="match status" value="1"/>
</dbReference>
<dbReference type="Pfam" id="PF13673">
    <property type="entry name" value="Acetyltransf_10"/>
    <property type="match status" value="1"/>
</dbReference>
<dbReference type="PROSITE" id="PS51186">
    <property type="entry name" value="GNAT"/>
    <property type="match status" value="1"/>
</dbReference>
<organism evidence="2 3">
    <name type="scientific">Kribbella koreensis</name>
    <dbReference type="NCBI Taxonomy" id="57909"/>
    <lineage>
        <taxon>Bacteria</taxon>
        <taxon>Bacillati</taxon>
        <taxon>Actinomycetota</taxon>
        <taxon>Actinomycetes</taxon>
        <taxon>Propionibacteriales</taxon>
        <taxon>Kribbellaceae</taxon>
        <taxon>Kribbella</taxon>
    </lineage>
</organism>
<dbReference type="SUPFAM" id="SSF55729">
    <property type="entry name" value="Acyl-CoA N-acyltransferases (Nat)"/>
    <property type="match status" value="1"/>
</dbReference>
<dbReference type="InterPro" id="IPR000182">
    <property type="entry name" value="GNAT_dom"/>
</dbReference>
<gene>
    <name evidence="2" type="ORF">GCM10009554_44760</name>
</gene>
<dbReference type="PANTHER" id="PTHR43233:SF1">
    <property type="entry name" value="FAMILY N-ACETYLTRANSFERASE, PUTATIVE (AFU_ORTHOLOGUE AFUA_6G03350)-RELATED"/>
    <property type="match status" value="1"/>
</dbReference>
<dbReference type="Gene3D" id="3.40.630.30">
    <property type="match status" value="1"/>
</dbReference>
<dbReference type="Proteomes" id="UP001500542">
    <property type="component" value="Unassembled WGS sequence"/>
</dbReference>
<dbReference type="InterPro" id="IPR016181">
    <property type="entry name" value="Acyl_CoA_acyltransferase"/>
</dbReference>
<evidence type="ECO:0000313" key="3">
    <source>
        <dbReference type="Proteomes" id="UP001500542"/>
    </source>
</evidence>
<dbReference type="InterPro" id="IPR053144">
    <property type="entry name" value="Acetyltransferase_Butenolide"/>
</dbReference>